<dbReference type="Pfam" id="PF04463">
    <property type="entry name" value="2-thiour_desulf"/>
    <property type="match status" value="1"/>
</dbReference>
<comment type="caution">
    <text evidence="1">The sequence shown here is derived from an EMBL/GenBank/DDBJ whole genome shotgun (WGS) entry which is preliminary data.</text>
</comment>
<dbReference type="InterPro" id="IPR007553">
    <property type="entry name" value="2-thiour_desulf"/>
</dbReference>
<sequence length="171" mass="19300">MTSKPLIAVSRCLLGDRVRYDATIKEYPLLLNFIKQHFKVISVCPEVEIGLTVPRAPVQLCGSTDNIHILGRDDPSIDITVNMQSYCQQRPPQLDSIHGYIFKSKSPSCGIENIPVHNNGEIISMTKGVFVTAILQHFPKLPITDELDLINHEHCEIFLQLVKKHQQNQTC</sequence>
<proteinExistence type="predicted"/>
<dbReference type="AlphaFoldDB" id="A0A370DCB7"/>
<name>A0A370DCB7_9GAMM</name>
<gene>
    <name evidence="1" type="ORF">DIZ80_09700</name>
</gene>
<accession>A0A370DCB7</accession>
<organism evidence="1 2">
    <name type="scientific">endosymbiont of Galathealinum brachiosum</name>
    <dbReference type="NCBI Taxonomy" id="2200906"/>
    <lineage>
        <taxon>Bacteria</taxon>
        <taxon>Pseudomonadati</taxon>
        <taxon>Pseudomonadota</taxon>
        <taxon>Gammaproteobacteria</taxon>
        <taxon>sulfur-oxidizing symbionts</taxon>
    </lineage>
</organism>
<dbReference type="PANTHER" id="PTHR30087:SF0">
    <property type="entry name" value="INNER MEMBRANE PROTEIN"/>
    <property type="match status" value="1"/>
</dbReference>
<dbReference type="EMBL" id="QFXC01000011">
    <property type="protein sequence ID" value="RDH82549.1"/>
    <property type="molecule type" value="Genomic_DNA"/>
</dbReference>
<protein>
    <submittedName>
        <fullName evidence="1">Uncharacterized protein</fullName>
    </submittedName>
</protein>
<evidence type="ECO:0000313" key="1">
    <source>
        <dbReference type="EMBL" id="RDH82549.1"/>
    </source>
</evidence>
<dbReference type="Proteomes" id="UP000254266">
    <property type="component" value="Unassembled WGS sequence"/>
</dbReference>
<dbReference type="PANTHER" id="PTHR30087">
    <property type="entry name" value="INNER MEMBRANE PROTEIN"/>
    <property type="match status" value="1"/>
</dbReference>
<evidence type="ECO:0000313" key="2">
    <source>
        <dbReference type="Proteomes" id="UP000254266"/>
    </source>
</evidence>
<reference evidence="1 2" key="1">
    <citation type="journal article" date="2018" name="ISME J.">
        <title>Endosymbiont genomes yield clues of tubeworm success.</title>
        <authorList>
            <person name="Li Y."/>
            <person name="Liles M.R."/>
            <person name="Halanych K.M."/>
        </authorList>
    </citation>
    <scope>NUCLEOTIDE SEQUENCE [LARGE SCALE GENOMIC DNA]</scope>
    <source>
        <strain evidence="1">A1464</strain>
    </source>
</reference>
<keyword evidence="2" id="KW-1185">Reference proteome</keyword>